<feature type="transmembrane region" description="Helical" evidence="1">
    <location>
        <begin position="79"/>
        <end position="96"/>
    </location>
</feature>
<evidence type="ECO:0000313" key="2">
    <source>
        <dbReference type="EMBL" id="KAL1520454.1"/>
    </source>
</evidence>
<gene>
    <name evidence="2" type="ORF">AB1Y20_022035</name>
</gene>
<feature type="transmembrane region" description="Helical" evidence="1">
    <location>
        <begin position="262"/>
        <end position="282"/>
    </location>
</feature>
<feature type="transmembrane region" description="Helical" evidence="1">
    <location>
        <begin position="108"/>
        <end position="132"/>
    </location>
</feature>
<dbReference type="InterPro" id="IPR035897">
    <property type="entry name" value="Toll_tir_struct_dom_sf"/>
</dbReference>
<organism evidence="2 3">
    <name type="scientific">Prymnesium parvum</name>
    <name type="common">Toxic golden alga</name>
    <dbReference type="NCBI Taxonomy" id="97485"/>
    <lineage>
        <taxon>Eukaryota</taxon>
        <taxon>Haptista</taxon>
        <taxon>Haptophyta</taxon>
        <taxon>Prymnesiophyceae</taxon>
        <taxon>Prymnesiales</taxon>
        <taxon>Prymnesiaceae</taxon>
        <taxon>Prymnesium</taxon>
    </lineage>
</organism>
<dbReference type="EMBL" id="JBGBPQ010000008">
    <property type="protein sequence ID" value="KAL1520454.1"/>
    <property type="molecule type" value="Genomic_DNA"/>
</dbReference>
<feature type="transmembrane region" description="Helical" evidence="1">
    <location>
        <begin position="51"/>
        <end position="73"/>
    </location>
</feature>
<feature type="transmembrane region" description="Helical" evidence="1">
    <location>
        <begin position="229"/>
        <end position="250"/>
    </location>
</feature>
<evidence type="ECO:0000256" key="1">
    <source>
        <dbReference type="SAM" id="Phobius"/>
    </source>
</evidence>
<feature type="transmembrane region" description="Helical" evidence="1">
    <location>
        <begin position="188"/>
        <end position="209"/>
    </location>
</feature>
<proteinExistence type="predicted"/>
<comment type="caution">
    <text evidence="2">The sequence shown here is derived from an EMBL/GenBank/DDBJ whole genome shotgun (WGS) entry which is preliminary data.</text>
</comment>
<keyword evidence="1" id="KW-0472">Membrane</keyword>
<evidence type="ECO:0000313" key="3">
    <source>
        <dbReference type="Proteomes" id="UP001515480"/>
    </source>
</evidence>
<dbReference type="AlphaFoldDB" id="A0AB34JEZ9"/>
<dbReference type="Proteomes" id="UP001515480">
    <property type="component" value="Unassembled WGS sequence"/>
</dbReference>
<accession>A0AB34JEZ9</accession>
<dbReference type="Gene3D" id="3.40.50.10140">
    <property type="entry name" value="Toll/interleukin-1 receptor homology (TIR) domain"/>
    <property type="match status" value="1"/>
</dbReference>
<keyword evidence="1" id="KW-1133">Transmembrane helix</keyword>
<name>A0AB34JEZ9_PRYPA</name>
<evidence type="ECO:0008006" key="4">
    <source>
        <dbReference type="Google" id="ProtNLM"/>
    </source>
</evidence>
<sequence>MRVVLKRQQKVPGTTFSLDEGSSLAEDAELHVLLNGAASIASSRRWRVSGAIFAVGFVVFVVASPMTFITVFGVIQEGAFGYALGACPTSYCWLLLAAMPTDAKVIRFIGVFTIVALIGFATIFLLAGLLIVSNAHCVHANSTTCNSVGIGLILFASGCVSMVYPFARVLRRLPGCHRVSLRESRMKACTKLGDCLGTLVFICAAPLVWVLAQKEASFAISPRAALQAYWVNFRVIFTIWALMWMTLVLIDNQAYGAPLTEEPVFISLLVCAGCFLLVAGLASHQNRSRIHECLGNIGTRAEASAAASIAALINEGDGATPAEVLEKAKKRFRGLPFLALSATDLSSSQDSGLQGRTVPKLLGQVDCFISHSWHDSGELKWSALQKWARDFQSREGHSPMVWLDKACIDQSDISANLACLPIFLSGCRYLVVLAGPTFCSRLWCVLEIFAFLKMGASLNRVIFLDIDEETGDAFERGDRKLDLCAKFATFDVTRSQCRTESETQKLLAVIETGFGSLRAFNKAFIALLHESLKLQEREITVSKARRKCSSYNNGRNIQESLESFV</sequence>
<keyword evidence="3" id="KW-1185">Reference proteome</keyword>
<feature type="transmembrane region" description="Helical" evidence="1">
    <location>
        <begin position="147"/>
        <end position="167"/>
    </location>
</feature>
<protein>
    <recommendedName>
        <fullName evidence="4">Heterokaryon incompatibility domain-containing protein</fullName>
    </recommendedName>
</protein>
<reference evidence="2 3" key="1">
    <citation type="journal article" date="2024" name="Science">
        <title>Giant polyketide synthase enzymes in the biosynthesis of giant marine polyether toxins.</title>
        <authorList>
            <person name="Fallon T.R."/>
            <person name="Shende V.V."/>
            <person name="Wierzbicki I.H."/>
            <person name="Pendleton A.L."/>
            <person name="Watervoot N.F."/>
            <person name="Auber R.P."/>
            <person name="Gonzalez D.J."/>
            <person name="Wisecaver J.H."/>
            <person name="Moore B.S."/>
        </authorList>
    </citation>
    <scope>NUCLEOTIDE SEQUENCE [LARGE SCALE GENOMIC DNA]</scope>
    <source>
        <strain evidence="2 3">12B1</strain>
    </source>
</reference>
<keyword evidence="1" id="KW-0812">Transmembrane</keyword>